<dbReference type="InterPro" id="IPR023198">
    <property type="entry name" value="PGP-like_dom2"/>
</dbReference>
<keyword evidence="2" id="KW-1185">Reference proteome</keyword>
<name>A0A923RQR8_9FIRM</name>
<dbReference type="InterPro" id="IPR023214">
    <property type="entry name" value="HAD_sf"/>
</dbReference>
<dbReference type="GO" id="GO:0004713">
    <property type="term" value="F:protein tyrosine kinase activity"/>
    <property type="evidence" value="ECO:0007669"/>
    <property type="project" value="TreeGrafter"/>
</dbReference>
<dbReference type="EMBL" id="JACOPF010000001">
    <property type="protein sequence ID" value="MBC5687632.1"/>
    <property type="molecule type" value="Genomic_DNA"/>
</dbReference>
<dbReference type="Proteomes" id="UP000652477">
    <property type="component" value="Unassembled WGS sequence"/>
</dbReference>
<dbReference type="Gene3D" id="1.10.150.240">
    <property type="entry name" value="Putative phosphatase, domain 2"/>
    <property type="match status" value="1"/>
</dbReference>
<dbReference type="SUPFAM" id="SSF56784">
    <property type="entry name" value="HAD-like"/>
    <property type="match status" value="1"/>
</dbReference>
<dbReference type="InterPro" id="IPR041492">
    <property type="entry name" value="HAD_2"/>
</dbReference>
<protein>
    <submittedName>
        <fullName evidence="1">HAD hydrolase-like protein</fullName>
    </submittedName>
</protein>
<dbReference type="GO" id="GO:0016787">
    <property type="term" value="F:hydrolase activity"/>
    <property type="evidence" value="ECO:0007669"/>
    <property type="project" value="UniProtKB-KW"/>
</dbReference>
<comment type="caution">
    <text evidence="1">The sequence shown here is derived from an EMBL/GenBank/DDBJ whole genome shotgun (WGS) entry which is preliminary data.</text>
</comment>
<dbReference type="GO" id="GO:0005829">
    <property type="term" value="C:cytosol"/>
    <property type="evidence" value="ECO:0007669"/>
    <property type="project" value="TreeGrafter"/>
</dbReference>
<dbReference type="Gene3D" id="3.40.50.1000">
    <property type="entry name" value="HAD superfamily/HAD-like"/>
    <property type="match status" value="1"/>
</dbReference>
<keyword evidence="1" id="KW-0378">Hydrolase</keyword>
<accession>A0A923RQR8</accession>
<dbReference type="InterPro" id="IPR050155">
    <property type="entry name" value="HAD-like_hydrolase_sf"/>
</dbReference>
<dbReference type="PANTHER" id="PTHR43434:SF20">
    <property type="entry name" value="5'-NUCLEOTIDASE"/>
    <property type="match status" value="1"/>
</dbReference>
<reference evidence="1" key="1">
    <citation type="submission" date="2020-08" db="EMBL/GenBank/DDBJ databases">
        <title>Genome public.</title>
        <authorList>
            <person name="Liu C."/>
            <person name="Sun Q."/>
        </authorList>
    </citation>
    <scope>NUCLEOTIDE SEQUENCE</scope>
    <source>
        <strain evidence="1">NSJ-55</strain>
    </source>
</reference>
<dbReference type="FunFam" id="3.40.50.1000:FF:000022">
    <property type="entry name" value="Phosphoglycolate phosphatase"/>
    <property type="match status" value="1"/>
</dbReference>
<sequence>MGIQSVIFDLDGTLTDSGPGILNSVNYALEKAGRKREDLEKIRGFIGPPLAEQFERFCGITREESFQMVEYYREYYSTKGIFENRVYEGIEEALQSLTEKGLQLMIATSKPEHFAKIIAEHFGFAKYFCFIGGALLDGRRTDKTEVIEYVLRSMKIRMRNEAVMVGDRSYDMIGAAKTGIHSLGVLYGYGSREELINTKAERIVSCPEEVASVIIKNADNWI</sequence>
<proteinExistence type="predicted"/>
<dbReference type="RefSeq" id="WP_186874308.1">
    <property type="nucleotide sequence ID" value="NZ_JACOPF010000001.1"/>
</dbReference>
<dbReference type="AlphaFoldDB" id="A0A923RQR8"/>
<dbReference type="InterPro" id="IPR036412">
    <property type="entry name" value="HAD-like_sf"/>
</dbReference>
<evidence type="ECO:0000313" key="1">
    <source>
        <dbReference type="EMBL" id="MBC5687632.1"/>
    </source>
</evidence>
<dbReference type="Pfam" id="PF13419">
    <property type="entry name" value="HAD_2"/>
    <property type="match status" value="1"/>
</dbReference>
<organism evidence="1 2">
    <name type="scientific">Mediterraneibacter hominis</name>
    <dbReference type="NCBI Taxonomy" id="2763054"/>
    <lineage>
        <taxon>Bacteria</taxon>
        <taxon>Bacillati</taxon>
        <taxon>Bacillota</taxon>
        <taxon>Clostridia</taxon>
        <taxon>Lachnospirales</taxon>
        <taxon>Lachnospiraceae</taxon>
        <taxon>Mediterraneibacter</taxon>
    </lineage>
</organism>
<dbReference type="PANTHER" id="PTHR43434">
    <property type="entry name" value="PHOSPHOGLYCOLATE PHOSPHATASE"/>
    <property type="match status" value="1"/>
</dbReference>
<evidence type="ECO:0000313" key="2">
    <source>
        <dbReference type="Proteomes" id="UP000652477"/>
    </source>
</evidence>
<dbReference type="SFLD" id="SFLDG01129">
    <property type="entry name" value="C1.5:_HAD__Beta-PGM__Phosphata"/>
    <property type="match status" value="1"/>
</dbReference>
<dbReference type="SFLD" id="SFLDS00003">
    <property type="entry name" value="Haloacid_Dehalogenase"/>
    <property type="match status" value="1"/>
</dbReference>
<gene>
    <name evidence="1" type="ORF">H8S37_01605</name>
</gene>